<feature type="domain" description="FecR protein" evidence="1">
    <location>
        <begin position="126"/>
        <end position="217"/>
    </location>
</feature>
<dbReference type="Gene3D" id="3.55.50.30">
    <property type="match status" value="1"/>
</dbReference>
<dbReference type="EMBL" id="WNDX01000039">
    <property type="protein sequence ID" value="KAF1044733.1"/>
    <property type="molecule type" value="Genomic_DNA"/>
</dbReference>
<reference evidence="4" key="1">
    <citation type="journal article" date="2020" name="MBio">
        <title>Horizontal gene transfer to a defensive symbiont with a reduced genome amongst a multipartite beetle microbiome.</title>
        <authorList>
            <person name="Waterworth S.C."/>
            <person name="Florez L.V."/>
            <person name="Rees E.R."/>
            <person name="Hertweck C."/>
            <person name="Kaltenpoth M."/>
            <person name="Kwan J.C."/>
        </authorList>
    </citation>
    <scope>NUCLEOTIDE SEQUENCE [LARGE SCALE GENOMIC DNA]</scope>
</reference>
<accession>A0A7V8JUY7</accession>
<dbReference type="Pfam" id="PF04773">
    <property type="entry name" value="FecR"/>
    <property type="match status" value="1"/>
</dbReference>
<dbReference type="PIRSF" id="PIRSF018266">
    <property type="entry name" value="FecR"/>
    <property type="match status" value="1"/>
</dbReference>
<dbReference type="InterPro" id="IPR006860">
    <property type="entry name" value="FecR"/>
</dbReference>
<evidence type="ECO:0000313" key="4">
    <source>
        <dbReference type="Proteomes" id="UP000462435"/>
    </source>
</evidence>
<dbReference type="PANTHER" id="PTHR30273">
    <property type="entry name" value="PERIPLASMIC SIGNAL SENSOR AND SIGMA FACTOR ACTIVATOR FECR-RELATED"/>
    <property type="match status" value="1"/>
</dbReference>
<evidence type="ECO:0000259" key="2">
    <source>
        <dbReference type="Pfam" id="PF16220"/>
    </source>
</evidence>
<dbReference type="AlphaFoldDB" id="A0A7V8JUY7"/>
<dbReference type="InterPro" id="IPR032623">
    <property type="entry name" value="FecR_N"/>
</dbReference>
<dbReference type="Pfam" id="PF16220">
    <property type="entry name" value="DUF4880"/>
    <property type="match status" value="1"/>
</dbReference>
<dbReference type="Gene3D" id="2.60.120.1440">
    <property type="match status" value="1"/>
</dbReference>
<dbReference type="GO" id="GO:0016989">
    <property type="term" value="F:sigma factor antagonist activity"/>
    <property type="evidence" value="ECO:0007669"/>
    <property type="project" value="TreeGrafter"/>
</dbReference>
<dbReference type="PANTHER" id="PTHR30273:SF2">
    <property type="entry name" value="PROTEIN FECR"/>
    <property type="match status" value="1"/>
</dbReference>
<proteinExistence type="predicted"/>
<evidence type="ECO:0000313" key="3">
    <source>
        <dbReference type="EMBL" id="KAF1044733.1"/>
    </source>
</evidence>
<feature type="domain" description="FecR N-terminal" evidence="2">
    <location>
        <begin position="15"/>
        <end position="56"/>
    </location>
</feature>
<protein>
    <submittedName>
        <fullName evidence="3">Protein FecR</fullName>
    </submittedName>
</protein>
<evidence type="ECO:0000259" key="1">
    <source>
        <dbReference type="Pfam" id="PF04773"/>
    </source>
</evidence>
<gene>
    <name evidence="3" type="primary">fecR_4</name>
    <name evidence="3" type="ORF">GAK35_01626</name>
</gene>
<sequence>MPSDNSRPLPETLREEARLWLRRLTSGEVTEWDAQAFRRWRQASPEHARAFDEAKRQWQALGPAIGQLLQNDEAAAERHDRAMQPVSRGRRLFLRTAGAAVAGAAGAAIVHPPFQLWPSLDEWQADARTAKGERRALAMGEGVQVTLNTQTSIRRDIADAGGGAIDLISGEAAVDMAVGGATFSVQAGVGRSTAREGQFEVRHLDGQVCVTCLRGKVSIDHPKGRLELAARQQATYDGQALGRAAPVDGEAVSAWRRGELVFRQAPLKQVIAEINRYRPGRVMLAATALEDSAVNGRFAIAALDGALLQLQYSFDLKARRLPGGVLVLS</sequence>
<comment type="caution">
    <text evidence="3">The sequence shown here is derived from an EMBL/GenBank/DDBJ whole genome shotgun (WGS) entry which is preliminary data.</text>
</comment>
<name>A0A7V8JUY7_9BURK</name>
<organism evidence="3 4">
    <name type="scientific">Herbaspirillum frisingense</name>
    <dbReference type="NCBI Taxonomy" id="92645"/>
    <lineage>
        <taxon>Bacteria</taxon>
        <taxon>Pseudomonadati</taxon>
        <taxon>Pseudomonadota</taxon>
        <taxon>Betaproteobacteria</taxon>
        <taxon>Burkholderiales</taxon>
        <taxon>Oxalobacteraceae</taxon>
        <taxon>Herbaspirillum</taxon>
    </lineage>
</organism>
<dbReference type="InterPro" id="IPR012373">
    <property type="entry name" value="Ferrdict_sens_TM"/>
</dbReference>
<dbReference type="Proteomes" id="UP000462435">
    <property type="component" value="Unassembled WGS sequence"/>
</dbReference>